<dbReference type="AlphaFoldDB" id="A0A238BWM0"/>
<dbReference type="EMBL" id="KZ269994">
    <property type="protein sequence ID" value="OZC09404.1"/>
    <property type="molecule type" value="Genomic_DNA"/>
</dbReference>
<keyword evidence="3" id="KW-1185">Reference proteome</keyword>
<organism evidence="2 3">
    <name type="scientific">Onchocerca flexuosa</name>
    <dbReference type="NCBI Taxonomy" id="387005"/>
    <lineage>
        <taxon>Eukaryota</taxon>
        <taxon>Metazoa</taxon>
        <taxon>Ecdysozoa</taxon>
        <taxon>Nematoda</taxon>
        <taxon>Chromadorea</taxon>
        <taxon>Rhabditida</taxon>
        <taxon>Spirurina</taxon>
        <taxon>Spiruromorpha</taxon>
        <taxon>Filarioidea</taxon>
        <taxon>Onchocercidae</taxon>
        <taxon>Onchocerca</taxon>
    </lineage>
</organism>
<dbReference type="Proteomes" id="UP000242913">
    <property type="component" value="Unassembled WGS sequence"/>
</dbReference>
<proteinExistence type="predicted"/>
<sequence length="105" mass="11558">MRSALIPAVLPIAEKKLVGAMPSPHTDSSSETYTISGSSSICEETDDNLSEEPIQAEKLKRRFKFMSVKALIGNESNIANLDEKQESTKRNNLRLVCCPTCIESN</sequence>
<reference evidence="2 3" key="1">
    <citation type="submission" date="2015-12" db="EMBL/GenBank/DDBJ databases">
        <title>Draft genome of the nematode, Onchocerca flexuosa.</title>
        <authorList>
            <person name="Mitreva M."/>
        </authorList>
    </citation>
    <scope>NUCLEOTIDE SEQUENCE [LARGE SCALE GENOMIC DNA]</scope>
    <source>
        <strain evidence="2">Red Deer</strain>
    </source>
</reference>
<gene>
    <name evidence="2" type="ORF">X798_03565</name>
</gene>
<evidence type="ECO:0000313" key="3">
    <source>
        <dbReference type="Proteomes" id="UP000242913"/>
    </source>
</evidence>
<feature type="region of interest" description="Disordered" evidence="1">
    <location>
        <begin position="20"/>
        <end position="49"/>
    </location>
</feature>
<evidence type="ECO:0000256" key="1">
    <source>
        <dbReference type="SAM" id="MobiDB-lite"/>
    </source>
</evidence>
<accession>A0A238BWM0</accession>
<evidence type="ECO:0000313" key="2">
    <source>
        <dbReference type="EMBL" id="OZC09404.1"/>
    </source>
</evidence>
<feature type="compositionally biased region" description="Low complexity" evidence="1">
    <location>
        <begin position="29"/>
        <end position="41"/>
    </location>
</feature>
<dbReference type="OrthoDB" id="10608927at2759"/>
<name>A0A238BWM0_9BILA</name>
<protein>
    <submittedName>
        <fullName evidence="2">Uncharacterized protein</fullName>
    </submittedName>
</protein>